<keyword evidence="3" id="KW-0645">Protease</keyword>
<protein>
    <submittedName>
        <fullName evidence="11">S8 family serine peptidase</fullName>
    </submittedName>
</protein>
<evidence type="ECO:0000256" key="3">
    <source>
        <dbReference type="ARBA" id="ARBA00022670"/>
    </source>
</evidence>
<dbReference type="InterPro" id="IPR000209">
    <property type="entry name" value="Peptidase_S8/S53_dom"/>
</dbReference>
<dbReference type="CDD" id="cd00094">
    <property type="entry name" value="HX"/>
    <property type="match status" value="3"/>
</dbReference>
<evidence type="ECO:0000256" key="1">
    <source>
        <dbReference type="ARBA" id="ARBA00004613"/>
    </source>
</evidence>
<evidence type="ECO:0000256" key="6">
    <source>
        <dbReference type="ARBA" id="ARBA00022801"/>
    </source>
</evidence>
<evidence type="ECO:0000256" key="4">
    <source>
        <dbReference type="ARBA" id="ARBA00022729"/>
    </source>
</evidence>
<dbReference type="PANTHER" id="PTHR22917">
    <property type="entry name" value="HEMOPEXIN DOMAIN-CONTAINING PROTEIN"/>
    <property type="match status" value="1"/>
</dbReference>
<dbReference type="InterPro" id="IPR000585">
    <property type="entry name" value="Hemopexin-like_dom"/>
</dbReference>
<comment type="similarity">
    <text evidence="9">Belongs to the peptidase S8 family.</text>
</comment>
<dbReference type="SUPFAM" id="SSF50923">
    <property type="entry name" value="Hemopexin-like domain"/>
    <property type="match status" value="5"/>
</dbReference>
<evidence type="ECO:0000256" key="9">
    <source>
        <dbReference type="PROSITE-ProRule" id="PRU01240"/>
    </source>
</evidence>
<comment type="caution">
    <text evidence="9">Lacks conserved residue(s) required for the propagation of feature annotation.</text>
</comment>
<dbReference type="RefSeq" id="WP_206569136.1">
    <property type="nucleotide sequence ID" value="NZ_JAFKCW010000002.1"/>
</dbReference>
<dbReference type="InterPro" id="IPR036375">
    <property type="entry name" value="Hemopexin-like_dom_sf"/>
</dbReference>
<dbReference type="PROSITE" id="PS00138">
    <property type="entry name" value="SUBTILASE_SER"/>
    <property type="match status" value="1"/>
</dbReference>
<evidence type="ECO:0000259" key="10">
    <source>
        <dbReference type="Pfam" id="PF00082"/>
    </source>
</evidence>
<keyword evidence="4" id="KW-0732">Signal</keyword>
<evidence type="ECO:0000256" key="5">
    <source>
        <dbReference type="ARBA" id="ARBA00022737"/>
    </source>
</evidence>
<dbReference type="Pfam" id="PF00082">
    <property type="entry name" value="Peptidase_S8"/>
    <property type="match status" value="1"/>
</dbReference>
<evidence type="ECO:0000256" key="7">
    <source>
        <dbReference type="ARBA" id="ARBA00022825"/>
    </source>
</evidence>
<name>A0ABS3BPH2_9BACT</name>
<accession>A0ABS3BPH2</accession>
<keyword evidence="8" id="KW-0325">Glycoprotein</keyword>
<dbReference type="InterPro" id="IPR051298">
    <property type="entry name" value="Heme_transport/Cell_adhesion"/>
</dbReference>
<dbReference type="PANTHER" id="PTHR22917:SF6">
    <property type="entry name" value="EG:8D8.2 PROTEIN-RELATED"/>
    <property type="match status" value="1"/>
</dbReference>
<sequence>MATKIKSQNQPELHELVVIFKDDAQIETSKNTFRTAKSTAISTLNTSIKRLKSRVQPIFNPNIALNDMPTEFKSFARSTRLNPASFFTVQSESNLEGLLDEFLKDPLVEGAYIKPPAEDPNSAWKSPDFTGNQGYLDAAPGGVDAKFSWKLVGGRGNGIGVVDVEQGFNLTHEDLRAKISSILGGNNVASSRNHGTAVLGVIAGAESSIGVTGISSDVQLRAISHNGQGTAQAIINAANASKAGDIILLEVHRAGPAFNFQGRDDQRGYIAIEWWPDDFAAVTYATAKGIIVVEAAGNGMENFDLEIYNKRPSGWPNSWKNPFNLSNPQSGAIIVGAGASPSSSMDRSILSFSNWGKRVDVQGWGHNVATTGYGNMQGDKFVCLNPANNWTVEAGYPKSPIGVGPGFLSAMGNGISASFWCDHNQKVYFFKKDEYYRADPNNGWTVEPGYPKPIAGNWPGMPADFANGIDAALWSDTNKRIYFFKGNQYVKINPSVSWNVEAGYPKPIAGNWPGFPSSFASGVDAAIYSYVNNKIYFFKGNKYLRINPSVSWNMEAGYPKTISSSWRNMPSEFNRGVDAALWDKTTDKVFFLKTEDLWYTSSFSGTSSASPVVTGSVACIQGRLKARGKSLLTSDGMRNLLRNTGSPQQRLSGSNETNADSNWRGINASFGSGFDASLWNGKSNNIYFFKGGQYAKVDPANNWNIEPGYPKPIEDNWPGMPSSFLSGINAALWSETNKKVYMFKGSEFIRIDPFNGWNVEPGYPKPIAGSWPGFPASFASGVNAALYSKTNDKIYFFKGSEYIRINPSVSWNVEAGYPKPIAGNWPGMPADFASGLDAATWSGTNNKIYFFKGEKYVRISPQTSWDVESGYPQIIARQRIGNRPNLKQVFQNLNLDSNWPGFPQSFGQDLDASLWSDPNKKVYFFKGSQYIKVDPFNDWEMESGYPKSISSGWPGFPSTFASGVDAAIWTKTNDRIYFFKGSQYIKVNPANGWAVEPGYPKQIAGNWPGLPASFSSGIEAALWSGTNNKIYFFKGNQYVRIDPLNGWNMDSGYPKNINSAWKGMPSTFNSGINAALWNGKSSNIYFFKGSQYLKILPNNNWTMEKGYPREIRS</sequence>
<proteinExistence type="inferred from homology"/>
<dbReference type="Pfam" id="PF00045">
    <property type="entry name" value="Hemopexin"/>
    <property type="match status" value="11"/>
</dbReference>
<comment type="caution">
    <text evidence="11">The sequence shown here is derived from an EMBL/GenBank/DDBJ whole genome shotgun (WGS) entry which is preliminary data.</text>
</comment>
<evidence type="ECO:0000313" key="11">
    <source>
        <dbReference type="EMBL" id="MBN7801161.1"/>
    </source>
</evidence>
<keyword evidence="7" id="KW-0720">Serine protease</keyword>
<dbReference type="InterPro" id="IPR018487">
    <property type="entry name" value="Hemopexin-like_repeat"/>
</dbReference>
<reference evidence="11 12" key="1">
    <citation type="submission" date="2021-03" db="EMBL/GenBank/DDBJ databases">
        <title>novel species isolated from a fishpond in China.</title>
        <authorList>
            <person name="Lu H."/>
            <person name="Cai Z."/>
        </authorList>
    </citation>
    <scope>NUCLEOTIDE SEQUENCE [LARGE SCALE GENOMIC DNA]</scope>
    <source>
        <strain evidence="11 12">JCM 31546</strain>
    </source>
</reference>
<feature type="domain" description="Peptidase S8/S53" evidence="10">
    <location>
        <begin position="158"/>
        <end position="367"/>
    </location>
</feature>
<keyword evidence="5" id="KW-0677">Repeat</keyword>
<dbReference type="PROSITE" id="PS51892">
    <property type="entry name" value="SUBTILASE"/>
    <property type="match status" value="1"/>
</dbReference>
<dbReference type="SMART" id="SM00120">
    <property type="entry name" value="HX"/>
    <property type="match status" value="11"/>
</dbReference>
<dbReference type="Gene3D" id="2.110.10.10">
    <property type="entry name" value="Hemopexin-like domain"/>
    <property type="match status" value="6"/>
</dbReference>
<gene>
    <name evidence="11" type="ORF">J0A67_09825</name>
</gene>
<dbReference type="InterPro" id="IPR023828">
    <property type="entry name" value="Peptidase_S8_Ser-AS"/>
</dbReference>
<dbReference type="InterPro" id="IPR015500">
    <property type="entry name" value="Peptidase_S8_subtilisin-rel"/>
</dbReference>
<dbReference type="InterPro" id="IPR036852">
    <property type="entry name" value="Peptidase_S8/S53_dom_sf"/>
</dbReference>
<keyword evidence="6" id="KW-0378">Hydrolase</keyword>
<dbReference type="SUPFAM" id="SSF52743">
    <property type="entry name" value="Subtilisin-like"/>
    <property type="match status" value="1"/>
</dbReference>
<dbReference type="Gene3D" id="3.40.50.200">
    <property type="entry name" value="Peptidase S8/S53 domain"/>
    <property type="match status" value="1"/>
</dbReference>
<keyword evidence="2" id="KW-0964">Secreted</keyword>
<organism evidence="11 12">
    <name type="scientific">Algoriphagus aestuariicola</name>
    <dbReference type="NCBI Taxonomy" id="1852016"/>
    <lineage>
        <taxon>Bacteria</taxon>
        <taxon>Pseudomonadati</taxon>
        <taxon>Bacteroidota</taxon>
        <taxon>Cytophagia</taxon>
        <taxon>Cytophagales</taxon>
        <taxon>Cyclobacteriaceae</taxon>
        <taxon>Algoriphagus</taxon>
    </lineage>
</organism>
<evidence type="ECO:0000256" key="2">
    <source>
        <dbReference type="ARBA" id="ARBA00022525"/>
    </source>
</evidence>
<evidence type="ECO:0000313" key="12">
    <source>
        <dbReference type="Proteomes" id="UP000664698"/>
    </source>
</evidence>
<comment type="subcellular location">
    <subcellularLocation>
        <location evidence="1">Secreted</location>
    </subcellularLocation>
</comment>
<keyword evidence="12" id="KW-1185">Reference proteome</keyword>
<dbReference type="PRINTS" id="PR00723">
    <property type="entry name" value="SUBTILISIN"/>
</dbReference>
<evidence type="ECO:0000256" key="8">
    <source>
        <dbReference type="ARBA" id="ARBA00023180"/>
    </source>
</evidence>
<dbReference type="EMBL" id="JAFKCW010000002">
    <property type="protein sequence ID" value="MBN7801161.1"/>
    <property type="molecule type" value="Genomic_DNA"/>
</dbReference>
<dbReference type="Proteomes" id="UP000664698">
    <property type="component" value="Unassembled WGS sequence"/>
</dbReference>
<dbReference type="PROSITE" id="PS51642">
    <property type="entry name" value="HEMOPEXIN_2"/>
    <property type="match status" value="11"/>
</dbReference>